<accession>A0ABY7DF81</accession>
<dbReference type="EMBL" id="CP111012">
    <property type="protein sequence ID" value="WAQ95005.1"/>
    <property type="molecule type" value="Genomic_DNA"/>
</dbReference>
<keyword evidence="1" id="KW-0472">Membrane</keyword>
<dbReference type="Proteomes" id="UP001164746">
    <property type="component" value="Chromosome 1"/>
</dbReference>
<feature type="transmembrane region" description="Helical" evidence="1">
    <location>
        <begin position="20"/>
        <end position="47"/>
    </location>
</feature>
<evidence type="ECO:0000256" key="1">
    <source>
        <dbReference type="SAM" id="Phobius"/>
    </source>
</evidence>
<protein>
    <submittedName>
        <fullName evidence="2">Uncharacterized protein</fullName>
    </submittedName>
</protein>
<keyword evidence="3" id="KW-1185">Reference proteome</keyword>
<keyword evidence="1" id="KW-1133">Transmembrane helix</keyword>
<evidence type="ECO:0000313" key="3">
    <source>
        <dbReference type="Proteomes" id="UP001164746"/>
    </source>
</evidence>
<name>A0ABY7DF81_MYAAR</name>
<reference evidence="2" key="1">
    <citation type="submission" date="2022-11" db="EMBL/GenBank/DDBJ databases">
        <title>Centuries of genome instability and evolution in soft-shell clam transmissible cancer (bioRxiv).</title>
        <authorList>
            <person name="Hart S.F.M."/>
            <person name="Yonemitsu M.A."/>
            <person name="Giersch R.M."/>
            <person name="Beal B.F."/>
            <person name="Arriagada G."/>
            <person name="Davis B.W."/>
            <person name="Ostrander E.A."/>
            <person name="Goff S.P."/>
            <person name="Metzger M.J."/>
        </authorList>
    </citation>
    <scope>NUCLEOTIDE SEQUENCE</scope>
    <source>
        <strain evidence="2">MELC-2E11</strain>
        <tissue evidence="2">Siphon/mantle</tissue>
    </source>
</reference>
<evidence type="ECO:0000313" key="2">
    <source>
        <dbReference type="EMBL" id="WAQ95005.1"/>
    </source>
</evidence>
<keyword evidence="1" id="KW-0812">Transmembrane</keyword>
<gene>
    <name evidence="2" type="ORF">MAR_007476</name>
</gene>
<organism evidence="2 3">
    <name type="scientific">Mya arenaria</name>
    <name type="common">Soft-shell clam</name>
    <dbReference type="NCBI Taxonomy" id="6604"/>
    <lineage>
        <taxon>Eukaryota</taxon>
        <taxon>Metazoa</taxon>
        <taxon>Spiralia</taxon>
        <taxon>Lophotrochozoa</taxon>
        <taxon>Mollusca</taxon>
        <taxon>Bivalvia</taxon>
        <taxon>Autobranchia</taxon>
        <taxon>Heteroconchia</taxon>
        <taxon>Euheterodonta</taxon>
        <taxon>Imparidentia</taxon>
        <taxon>Neoheterodontei</taxon>
        <taxon>Myida</taxon>
        <taxon>Myoidea</taxon>
        <taxon>Myidae</taxon>
        <taxon>Mya</taxon>
    </lineage>
</organism>
<proteinExistence type="predicted"/>
<sequence length="223" mass="24346">MSDKKGELKEYNSSWPTLEFSWSFALMAGGLILNLVSSAIFLTILLIKGERKASRSTKGLGPSSAKMDKGISGDKVPIISVISHENEAFNNDDAFGNGSNYGNTDTQEYDVISGNTSLGFAGPVDAEIVQERSKVDSDPTRHNYMNDDGACAKVNINSDGKGKMQANQSSIENEVEPDFYNIASQHTDIVTDLDADSYNENGPYEILDIQAHIDDEDYTSIRL</sequence>